<comment type="caution">
    <text evidence="8">The sequence shown here is derived from an EMBL/GenBank/DDBJ whole genome shotgun (WGS) entry which is preliminary data.</text>
</comment>
<evidence type="ECO:0000256" key="4">
    <source>
        <dbReference type="ARBA" id="ARBA00022989"/>
    </source>
</evidence>
<dbReference type="PANTHER" id="PTHR35007:SF2">
    <property type="entry name" value="PILUS ASSEMBLE PROTEIN"/>
    <property type="match status" value="1"/>
</dbReference>
<evidence type="ECO:0000256" key="3">
    <source>
        <dbReference type="ARBA" id="ARBA00022692"/>
    </source>
</evidence>
<keyword evidence="3 6" id="KW-0812">Transmembrane</keyword>
<dbReference type="Proteomes" id="UP000276443">
    <property type="component" value="Unassembled WGS sequence"/>
</dbReference>
<accession>A0A3N5B898</accession>
<dbReference type="EMBL" id="RKRF01000008">
    <property type="protein sequence ID" value="RPF53966.1"/>
    <property type="molecule type" value="Genomic_DNA"/>
</dbReference>
<organism evidence="8 9">
    <name type="scientific">Aquisalibacillus elongatus</name>
    <dbReference type="NCBI Taxonomy" id="485577"/>
    <lineage>
        <taxon>Bacteria</taxon>
        <taxon>Bacillati</taxon>
        <taxon>Bacillota</taxon>
        <taxon>Bacilli</taxon>
        <taxon>Bacillales</taxon>
        <taxon>Bacillaceae</taxon>
        <taxon>Aquisalibacillus</taxon>
    </lineage>
</organism>
<evidence type="ECO:0000256" key="1">
    <source>
        <dbReference type="ARBA" id="ARBA00004651"/>
    </source>
</evidence>
<gene>
    <name evidence="8" type="ORF">EDC24_1154</name>
</gene>
<dbReference type="GO" id="GO:0005886">
    <property type="term" value="C:plasma membrane"/>
    <property type="evidence" value="ECO:0007669"/>
    <property type="project" value="UniProtKB-SubCell"/>
</dbReference>
<feature type="domain" description="Type II secretion system protein GspF" evidence="7">
    <location>
        <begin position="167"/>
        <end position="293"/>
    </location>
</feature>
<dbReference type="Pfam" id="PF00482">
    <property type="entry name" value="T2SSF"/>
    <property type="match status" value="1"/>
</dbReference>
<keyword evidence="2" id="KW-1003">Cell membrane</keyword>
<proteinExistence type="predicted"/>
<keyword evidence="5 6" id="KW-0472">Membrane</keyword>
<evidence type="ECO:0000313" key="9">
    <source>
        <dbReference type="Proteomes" id="UP000276443"/>
    </source>
</evidence>
<name>A0A3N5B898_9BACI</name>
<evidence type="ECO:0000259" key="7">
    <source>
        <dbReference type="Pfam" id="PF00482"/>
    </source>
</evidence>
<keyword evidence="9" id="KW-1185">Reference proteome</keyword>
<evidence type="ECO:0000256" key="5">
    <source>
        <dbReference type="ARBA" id="ARBA00023136"/>
    </source>
</evidence>
<evidence type="ECO:0000313" key="8">
    <source>
        <dbReference type="EMBL" id="RPF53966.1"/>
    </source>
</evidence>
<keyword evidence="4 6" id="KW-1133">Transmembrane helix</keyword>
<feature type="transmembrane region" description="Helical" evidence="6">
    <location>
        <begin position="130"/>
        <end position="149"/>
    </location>
</feature>
<dbReference type="PANTHER" id="PTHR35007">
    <property type="entry name" value="INTEGRAL MEMBRANE PROTEIN-RELATED"/>
    <property type="match status" value="1"/>
</dbReference>
<dbReference type="AlphaFoldDB" id="A0A3N5B898"/>
<feature type="transmembrane region" description="Helical" evidence="6">
    <location>
        <begin position="277"/>
        <end position="301"/>
    </location>
</feature>
<comment type="subcellular location">
    <subcellularLocation>
        <location evidence="1">Cell membrane</location>
        <topology evidence="1">Multi-pass membrane protein</topology>
    </subcellularLocation>
</comment>
<evidence type="ECO:0000256" key="6">
    <source>
        <dbReference type="SAM" id="Phobius"/>
    </source>
</evidence>
<feature type="transmembrane region" description="Helical" evidence="6">
    <location>
        <begin position="106"/>
        <end position="124"/>
    </location>
</feature>
<protein>
    <submittedName>
        <fullName evidence="8">Tight adherence protein C</fullName>
    </submittedName>
</protein>
<dbReference type="OrthoDB" id="9810662at2"/>
<feature type="transmembrane region" description="Helical" evidence="6">
    <location>
        <begin position="6"/>
        <end position="22"/>
    </location>
</feature>
<evidence type="ECO:0000256" key="2">
    <source>
        <dbReference type="ARBA" id="ARBA00022475"/>
    </source>
</evidence>
<sequence length="307" mass="35208">MVVFLYLMTMILLIGGFALYRREKMVKQSARKSYVLGMEESVESETDDEEEKRSLYERLIQPKLRDFKRKFRRTMPNEKQEKLELKLLRAGSPMGLSPFEYRIVQLILYVSLPLVFSLLAVLGNASFSRLLLMIFLGVGMAAYVPFVYLKLKTSQRYNEAVKELPDFIDLLAVSMEAGLGFDSALGKVVSKQKGILSIEFRRCLEELKLGKTRKEALSGVRQRLDVDDIKLLIGSIIQAEQLGVGMVQTLRVQSEEIRERRKQRAEEKAMKAPIKMLFPLVIFIFPTIFIVLLGPAIIQIIDMFANR</sequence>
<reference evidence="8 9" key="1">
    <citation type="submission" date="2018-11" db="EMBL/GenBank/DDBJ databases">
        <title>Genomic Encyclopedia of Type Strains, Phase IV (KMG-IV): sequencing the most valuable type-strain genomes for metagenomic binning, comparative biology and taxonomic classification.</title>
        <authorList>
            <person name="Goeker M."/>
        </authorList>
    </citation>
    <scope>NUCLEOTIDE SEQUENCE [LARGE SCALE GENOMIC DNA]</scope>
    <source>
        <strain evidence="8 9">DSM 18090</strain>
    </source>
</reference>
<dbReference type="InterPro" id="IPR018076">
    <property type="entry name" value="T2SS_GspF_dom"/>
</dbReference>